<reference evidence="1 2" key="1">
    <citation type="submission" date="2019-03" db="EMBL/GenBank/DDBJ databases">
        <title>First draft genome of Liparis tanakae, snailfish: a comprehensive survey of snailfish specific genes.</title>
        <authorList>
            <person name="Kim W."/>
            <person name="Song I."/>
            <person name="Jeong J.-H."/>
            <person name="Kim D."/>
            <person name="Kim S."/>
            <person name="Ryu S."/>
            <person name="Song J.Y."/>
            <person name="Lee S.K."/>
        </authorList>
    </citation>
    <scope>NUCLEOTIDE SEQUENCE [LARGE SCALE GENOMIC DNA]</scope>
    <source>
        <tissue evidence="1">Muscle</tissue>
    </source>
</reference>
<dbReference type="EMBL" id="SRLO01000836">
    <property type="protein sequence ID" value="TNN45612.1"/>
    <property type="molecule type" value="Genomic_DNA"/>
</dbReference>
<evidence type="ECO:0000313" key="1">
    <source>
        <dbReference type="EMBL" id="TNN45612.1"/>
    </source>
</evidence>
<accession>A0A4Z2FZ39</accession>
<dbReference type="AlphaFoldDB" id="A0A4Z2FZ39"/>
<evidence type="ECO:0000313" key="2">
    <source>
        <dbReference type="Proteomes" id="UP000314294"/>
    </source>
</evidence>
<proteinExistence type="predicted"/>
<keyword evidence="2" id="KW-1185">Reference proteome</keyword>
<protein>
    <submittedName>
        <fullName evidence="1">Uncharacterized protein</fullName>
    </submittedName>
</protein>
<gene>
    <name evidence="1" type="ORF">EYF80_044198</name>
</gene>
<comment type="caution">
    <text evidence="1">The sequence shown here is derived from an EMBL/GenBank/DDBJ whole genome shotgun (WGS) entry which is preliminary data.</text>
</comment>
<organism evidence="1 2">
    <name type="scientific">Liparis tanakae</name>
    <name type="common">Tanaka's snailfish</name>
    <dbReference type="NCBI Taxonomy" id="230148"/>
    <lineage>
        <taxon>Eukaryota</taxon>
        <taxon>Metazoa</taxon>
        <taxon>Chordata</taxon>
        <taxon>Craniata</taxon>
        <taxon>Vertebrata</taxon>
        <taxon>Euteleostomi</taxon>
        <taxon>Actinopterygii</taxon>
        <taxon>Neopterygii</taxon>
        <taxon>Teleostei</taxon>
        <taxon>Neoteleostei</taxon>
        <taxon>Acanthomorphata</taxon>
        <taxon>Eupercaria</taxon>
        <taxon>Perciformes</taxon>
        <taxon>Cottioidei</taxon>
        <taxon>Cottales</taxon>
        <taxon>Liparidae</taxon>
        <taxon>Liparis</taxon>
    </lineage>
</organism>
<name>A0A4Z2FZ39_9TELE</name>
<sequence>MLDTHITHGREQRVQDYSLPLVLMAVSILAASVSGSKFVADHNYAAVCRFNLSVTETAKCFALRQDHRRINRYPGHEARGRGLGDGAVELLQVDTVLEWSNVSVHSWQASLLLRHSTP</sequence>
<dbReference type="Proteomes" id="UP000314294">
    <property type="component" value="Unassembled WGS sequence"/>
</dbReference>